<dbReference type="GO" id="GO:0005524">
    <property type="term" value="F:ATP binding"/>
    <property type="evidence" value="ECO:0007669"/>
    <property type="project" value="UniProtKB-KW"/>
</dbReference>
<dbReference type="Gene3D" id="3.50.7.10">
    <property type="entry name" value="GroEL"/>
    <property type="match status" value="1"/>
</dbReference>
<dbReference type="InterPro" id="IPR054827">
    <property type="entry name" value="thermosome_alpha"/>
</dbReference>
<dbReference type="FunFam" id="1.10.560.10:FF:000085">
    <property type="entry name" value="T-complex protein 1 subunit gamma"/>
    <property type="match status" value="1"/>
</dbReference>
<dbReference type="Proteomes" id="UP000244811">
    <property type="component" value="Chromosome 4"/>
</dbReference>
<dbReference type="Gene3D" id="1.10.560.10">
    <property type="entry name" value="GroEL-like equatorial domain"/>
    <property type="match status" value="1"/>
</dbReference>
<dbReference type="EMBL" id="CP056072">
    <property type="protein sequence ID" value="UKK02419.2"/>
    <property type="molecule type" value="Genomic_DNA"/>
</dbReference>
<dbReference type="PANTHER" id="PTHR11353">
    <property type="entry name" value="CHAPERONIN"/>
    <property type="match status" value="1"/>
</dbReference>
<reference evidence="10" key="1">
    <citation type="submission" date="2022-07" db="EMBL/GenBank/DDBJ databases">
        <title>Evaluation of T. orientalis genome assembly methods using nanopore sequencing and analysis of variation between genomes.</title>
        <authorList>
            <person name="Yam J."/>
            <person name="Micallef M.L."/>
            <person name="Liu M."/>
            <person name="Djordjevic S.P."/>
            <person name="Bogema D.R."/>
            <person name="Jenkins C."/>
        </authorList>
    </citation>
    <scope>NUCLEOTIDE SEQUENCE</scope>
    <source>
        <strain evidence="10">Goon Nure</strain>
    </source>
</reference>
<dbReference type="InterPro" id="IPR017998">
    <property type="entry name" value="Chaperone_TCP-1"/>
</dbReference>
<evidence type="ECO:0000256" key="9">
    <source>
        <dbReference type="RuleBase" id="RU004191"/>
    </source>
</evidence>
<dbReference type="PROSITE" id="PS00750">
    <property type="entry name" value="TCP1_1"/>
    <property type="match status" value="1"/>
</dbReference>
<dbReference type="FunFam" id="3.50.7.10:FF:000005">
    <property type="entry name" value="T-complex protein 1 subunit gamma"/>
    <property type="match status" value="1"/>
</dbReference>
<dbReference type="InterPro" id="IPR002194">
    <property type="entry name" value="Chaperonin_TCP-1_CS"/>
</dbReference>
<name>A0A976MDL1_THEOR</name>
<organism evidence="10 11">
    <name type="scientific">Theileria orientalis</name>
    <dbReference type="NCBI Taxonomy" id="68886"/>
    <lineage>
        <taxon>Eukaryota</taxon>
        <taxon>Sar</taxon>
        <taxon>Alveolata</taxon>
        <taxon>Apicomplexa</taxon>
        <taxon>Aconoidasida</taxon>
        <taxon>Piroplasmida</taxon>
        <taxon>Theileriidae</taxon>
        <taxon>Theileria</taxon>
    </lineage>
</organism>
<dbReference type="CDD" id="cd03337">
    <property type="entry name" value="TCP1_gamma"/>
    <property type="match status" value="1"/>
</dbReference>
<keyword evidence="6 8" id="KW-0067">ATP-binding</keyword>
<keyword evidence="7 8" id="KW-0143">Chaperone</keyword>
<evidence type="ECO:0000256" key="5">
    <source>
        <dbReference type="ARBA" id="ARBA00022741"/>
    </source>
</evidence>
<dbReference type="InterPro" id="IPR027409">
    <property type="entry name" value="GroEL-like_apical_dom_sf"/>
</dbReference>
<dbReference type="AlphaFoldDB" id="A0A976MDL1"/>
<dbReference type="SUPFAM" id="SSF52029">
    <property type="entry name" value="GroEL apical domain-like"/>
    <property type="match status" value="1"/>
</dbReference>
<evidence type="ECO:0000256" key="7">
    <source>
        <dbReference type="ARBA" id="ARBA00023186"/>
    </source>
</evidence>
<dbReference type="Gene3D" id="3.30.260.10">
    <property type="entry name" value="TCP-1-like chaperonin intermediate domain"/>
    <property type="match status" value="1"/>
</dbReference>
<dbReference type="Pfam" id="PF00118">
    <property type="entry name" value="Cpn60_TCP1"/>
    <property type="match status" value="1"/>
</dbReference>
<dbReference type="SUPFAM" id="SSF54849">
    <property type="entry name" value="GroEL-intermediate domain like"/>
    <property type="match status" value="1"/>
</dbReference>
<dbReference type="GO" id="GO:0140662">
    <property type="term" value="F:ATP-dependent protein folding chaperone"/>
    <property type="evidence" value="ECO:0007669"/>
    <property type="project" value="InterPro"/>
</dbReference>
<proteinExistence type="inferred from homology"/>
<evidence type="ECO:0000256" key="1">
    <source>
        <dbReference type="ARBA" id="ARBA00004496"/>
    </source>
</evidence>
<sequence>MQQPTVLVFKPSLKKETDRKAQLATIQASKALSEIVRTTLGPRSMLKMLLDPMGGIVITNDGNSILREIDVANPAAKSLIELSRSLDEEVGDGTTSCVVLCGQVLSNCTNLLKKEIHPTEIVKGLMDALEDSIKALEQIAIEVDPSDHNKMLQVVESCLGTKLSSRWGNLTSKLALESVLKLYHNSQKSSTSATNGTDATNGSAASTTGYLDVKRLIKIEKVPGGLLEDSKVLDGIIINKDVTHAGMSRRIVNPKVLILDCTLEYKKGESQTMVDITSEEAWNELLLQEESEIRQMCQYIIDSGCNVVITEKGVSDLAQHYLVKAGITCIRRVRKSDANRIAKCTGATVVNRPEEITKQDVGHSCGLFYVDKIGDEYYSYFVECEKTKSCSIVLRGGSKDVLNEVERNMYDALNVCRNILTNCKLLPGGGATEIYVSNYLNKQIQLKSGLKRLSYESACKAFEIIPKTLAQNCGANPVRVISDLLSLHASGSHSMGIDGETGEIVDVVKKNLFDTFAVKEQVYKSAIESACMLLRIDIIVSGIGQKEPGADQKVAINEDALQEQA</sequence>
<protein>
    <recommendedName>
        <fullName evidence="3 9">T-complex protein 1 subunit gamma</fullName>
    </recommendedName>
</protein>
<dbReference type="InterPro" id="IPR002423">
    <property type="entry name" value="Cpn60/GroEL/TCP-1"/>
</dbReference>
<dbReference type="InterPro" id="IPR027410">
    <property type="entry name" value="TCP-1-like_intermed_sf"/>
</dbReference>
<dbReference type="InterPro" id="IPR027413">
    <property type="entry name" value="GROEL-like_equatorial_sf"/>
</dbReference>
<dbReference type="GO" id="GO:0051082">
    <property type="term" value="F:unfolded protein binding"/>
    <property type="evidence" value="ECO:0007669"/>
    <property type="project" value="InterPro"/>
</dbReference>
<dbReference type="SUPFAM" id="SSF48592">
    <property type="entry name" value="GroEL equatorial domain-like"/>
    <property type="match status" value="1"/>
</dbReference>
<dbReference type="NCBIfam" id="NF041082">
    <property type="entry name" value="thermosome_alpha"/>
    <property type="match status" value="1"/>
</dbReference>
<evidence type="ECO:0000256" key="2">
    <source>
        <dbReference type="ARBA" id="ARBA00008020"/>
    </source>
</evidence>
<evidence type="ECO:0000313" key="10">
    <source>
        <dbReference type="EMBL" id="UKK02419.2"/>
    </source>
</evidence>
<dbReference type="PRINTS" id="PR00304">
    <property type="entry name" value="TCOMPLEXTCP1"/>
</dbReference>
<accession>A0A976MDL1</accession>
<comment type="similarity">
    <text evidence="2 8">Belongs to the TCP-1 chaperonin family.</text>
</comment>
<evidence type="ECO:0000313" key="11">
    <source>
        <dbReference type="Proteomes" id="UP000244811"/>
    </source>
</evidence>
<keyword evidence="4" id="KW-0963">Cytoplasm</keyword>
<dbReference type="InterPro" id="IPR053374">
    <property type="entry name" value="TCP-1_chaperonin"/>
</dbReference>
<comment type="subcellular location">
    <subcellularLocation>
        <location evidence="1">Cytoplasm</location>
    </subcellularLocation>
</comment>
<evidence type="ECO:0000256" key="4">
    <source>
        <dbReference type="ARBA" id="ARBA00022490"/>
    </source>
</evidence>
<dbReference type="NCBIfam" id="NF041083">
    <property type="entry name" value="thermosome_beta"/>
    <property type="match status" value="1"/>
</dbReference>
<evidence type="ECO:0000256" key="3">
    <source>
        <dbReference type="ARBA" id="ARBA00017187"/>
    </source>
</evidence>
<keyword evidence="5 8" id="KW-0547">Nucleotide-binding</keyword>
<dbReference type="GO" id="GO:0016887">
    <property type="term" value="F:ATP hydrolysis activity"/>
    <property type="evidence" value="ECO:0007669"/>
    <property type="project" value="InterPro"/>
</dbReference>
<evidence type="ECO:0000256" key="6">
    <source>
        <dbReference type="ARBA" id="ARBA00022840"/>
    </source>
</evidence>
<dbReference type="InterPro" id="IPR012719">
    <property type="entry name" value="Chap_CCT_gamma"/>
</dbReference>
<gene>
    <name evidence="10" type="ORF">MACK_002511</name>
</gene>
<dbReference type="NCBIfam" id="TIGR02344">
    <property type="entry name" value="chap_CCT_gamma"/>
    <property type="match status" value="1"/>
</dbReference>
<evidence type="ECO:0000256" key="8">
    <source>
        <dbReference type="RuleBase" id="RU004187"/>
    </source>
</evidence>
<dbReference type="GO" id="GO:0005832">
    <property type="term" value="C:chaperonin-containing T-complex"/>
    <property type="evidence" value="ECO:0007669"/>
    <property type="project" value="UniProtKB-ARBA"/>
</dbReference>